<evidence type="ECO:0000313" key="3">
    <source>
        <dbReference type="EMBL" id="RLM54840.1"/>
    </source>
</evidence>
<dbReference type="EMBL" id="PQIB02000018">
    <property type="protein sequence ID" value="RLM54840.1"/>
    <property type="molecule type" value="Genomic_DNA"/>
</dbReference>
<gene>
    <name evidence="3" type="ORF">C2845_PM10G10410</name>
</gene>
<proteinExistence type="predicted"/>
<feature type="compositionally biased region" description="Basic residues" evidence="2">
    <location>
        <begin position="21"/>
        <end position="41"/>
    </location>
</feature>
<protein>
    <submittedName>
        <fullName evidence="3">Uncharacterized protein</fullName>
    </submittedName>
</protein>
<feature type="compositionally biased region" description="Basic and acidic residues" evidence="2">
    <location>
        <begin position="1"/>
        <end position="11"/>
    </location>
</feature>
<sequence>MSGLSPKDKGQAKSVDSSPRASKRVKRHLTPPRMMRPGRHYKSSDEKVLKGPKVIKLLRTIIEMPKDHKKLSDQVAELSLELVSLRDEYDTLRRGLCSKMQRLAKDVEKGND</sequence>
<accession>A0A3L6PBD7</accession>
<organism evidence="3 4">
    <name type="scientific">Panicum miliaceum</name>
    <name type="common">Proso millet</name>
    <name type="synonym">Broomcorn millet</name>
    <dbReference type="NCBI Taxonomy" id="4540"/>
    <lineage>
        <taxon>Eukaryota</taxon>
        <taxon>Viridiplantae</taxon>
        <taxon>Streptophyta</taxon>
        <taxon>Embryophyta</taxon>
        <taxon>Tracheophyta</taxon>
        <taxon>Spermatophyta</taxon>
        <taxon>Magnoliopsida</taxon>
        <taxon>Liliopsida</taxon>
        <taxon>Poales</taxon>
        <taxon>Poaceae</taxon>
        <taxon>PACMAD clade</taxon>
        <taxon>Panicoideae</taxon>
        <taxon>Panicodae</taxon>
        <taxon>Paniceae</taxon>
        <taxon>Panicinae</taxon>
        <taxon>Panicum</taxon>
        <taxon>Panicum sect. Panicum</taxon>
    </lineage>
</organism>
<dbReference type="AlphaFoldDB" id="A0A3L6PBD7"/>
<name>A0A3L6PBD7_PANMI</name>
<reference evidence="4" key="1">
    <citation type="journal article" date="2019" name="Nat. Commun.">
        <title>The genome of broomcorn millet.</title>
        <authorList>
            <person name="Zou C."/>
            <person name="Miki D."/>
            <person name="Li D."/>
            <person name="Tang Q."/>
            <person name="Xiao L."/>
            <person name="Rajput S."/>
            <person name="Deng P."/>
            <person name="Jia W."/>
            <person name="Huang R."/>
            <person name="Zhang M."/>
            <person name="Sun Y."/>
            <person name="Hu J."/>
            <person name="Fu X."/>
            <person name="Schnable P.S."/>
            <person name="Li F."/>
            <person name="Zhang H."/>
            <person name="Feng B."/>
            <person name="Zhu X."/>
            <person name="Liu R."/>
            <person name="Schnable J.C."/>
            <person name="Zhu J.-K."/>
            <person name="Zhang H."/>
        </authorList>
    </citation>
    <scope>NUCLEOTIDE SEQUENCE [LARGE SCALE GENOMIC DNA]</scope>
</reference>
<evidence type="ECO:0000256" key="1">
    <source>
        <dbReference type="SAM" id="Coils"/>
    </source>
</evidence>
<keyword evidence="1" id="KW-0175">Coiled coil</keyword>
<evidence type="ECO:0000256" key="2">
    <source>
        <dbReference type="SAM" id="MobiDB-lite"/>
    </source>
</evidence>
<keyword evidence="4" id="KW-1185">Reference proteome</keyword>
<feature type="coiled-coil region" evidence="1">
    <location>
        <begin position="68"/>
        <end position="95"/>
    </location>
</feature>
<comment type="caution">
    <text evidence="3">The sequence shown here is derived from an EMBL/GenBank/DDBJ whole genome shotgun (WGS) entry which is preliminary data.</text>
</comment>
<dbReference type="Proteomes" id="UP000275267">
    <property type="component" value="Unassembled WGS sequence"/>
</dbReference>
<evidence type="ECO:0000313" key="4">
    <source>
        <dbReference type="Proteomes" id="UP000275267"/>
    </source>
</evidence>
<feature type="region of interest" description="Disordered" evidence="2">
    <location>
        <begin position="1"/>
        <end position="47"/>
    </location>
</feature>